<dbReference type="SUPFAM" id="SSF81648">
    <property type="entry name" value="a domain/subunit of cytochrome bc1 complex (Ubiquinol-cytochrome c reductase)"/>
    <property type="match status" value="1"/>
</dbReference>
<dbReference type="PANTHER" id="PTHR19271">
    <property type="entry name" value="CYTOCHROME B"/>
    <property type="match status" value="1"/>
</dbReference>
<dbReference type="GO" id="GO:0016491">
    <property type="term" value="F:oxidoreductase activity"/>
    <property type="evidence" value="ECO:0007669"/>
    <property type="project" value="InterPro"/>
</dbReference>
<dbReference type="InterPro" id="IPR005798">
    <property type="entry name" value="Cyt_b/b6_C"/>
</dbReference>
<comment type="subcellular location">
    <subcellularLocation>
        <location evidence="1">Membrane</location>
        <topology evidence="1">Multi-pass membrane protein</topology>
    </subcellularLocation>
</comment>
<evidence type="ECO:0000256" key="10">
    <source>
        <dbReference type="SAM" id="MobiDB-lite"/>
    </source>
</evidence>
<feature type="transmembrane region" description="Helical" evidence="11">
    <location>
        <begin position="252"/>
        <end position="274"/>
    </location>
</feature>
<dbReference type="SUPFAM" id="SSF81342">
    <property type="entry name" value="Transmembrane di-heme cytochromes"/>
    <property type="match status" value="1"/>
</dbReference>
<evidence type="ECO:0000256" key="9">
    <source>
        <dbReference type="ARBA" id="ARBA00023136"/>
    </source>
</evidence>
<keyword evidence="3" id="KW-0349">Heme</keyword>
<evidence type="ECO:0000313" key="14">
    <source>
        <dbReference type="EMBL" id="RXK50633.1"/>
    </source>
</evidence>
<keyword evidence="7 11" id="KW-1133">Transmembrane helix</keyword>
<dbReference type="Proteomes" id="UP000289691">
    <property type="component" value="Unassembled WGS sequence"/>
</dbReference>
<feature type="transmembrane region" description="Helical" evidence="11">
    <location>
        <begin position="154"/>
        <end position="172"/>
    </location>
</feature>
<evidence type="ECO:0000256" key="7">
    <source>
        <dbReference type="ARBA" id="ARBA00022989"/>
    </source>
</evidence>
<keyword evidence="15" id="KW-1185">Reference proteome</keyword>
<dbReference type="GO" id="GO:0009055">
    <property type="term" value="F:electron transfer activity"/>
    <property type="evidence" value="ECO:0007669"/>
    <property type="project" value="InterPro"/>
</dbReference>
<keyword evidence="8" id="KW-0408">Iron</keyword>
<evidence type="ECO:0000256" key="2">
    <source>
        <dbReference type="ARBA" id="ARBA00022448"/>
    </source>
</evidence>
<feature type="compositionally biased region" description="Gly residues" evidence="10">
    <location>
        <begin position="26"/>
        <end position="36"/>
    </location>
</feature>
<gene>
    <name evidence="14" type="ORF">EAF64_07950</name>
</gene>
<evidence type="ECO:0000256" key="11">
    <source>
        <dbReference type="SAM" id="Phobius"/>
    </source>
</evidence>
<evidence type="ECO:0000256" key="1">
    <source>
        <dbReference type="ARBA" id="ARBA00004141"/>
    </source>
</evidence>
<dbReference type="OrthoDB" id="55795at2157"/>
<keyword evidence="9 11" id="KW-0472">Membrane</keyword>
<sequence length="473" mass="51741">MTPETPDDPDDIDDTAADTTAADGSGHAGGYDGTTGGEPVHGHDIETTQKYPNNRLFTWLDDRLELNHDVLGKAFPEDKYGSFLLGEIALFSFIFLALTGSFLGLMYEPVAREVTYEGNAAEWAGQQVPGAFASVLEITYDTPFGMFLRMTHHWAAYIFIAAIALHMFRVFFSGAYRNPHEPNWFIGSVLLLISLAEGFFGYALPLDGFSKAATIIGFNMTGEVPVVGGFLQALAFGGAFPSQADQVIPHMFFLHVFLLPALLVAIIGLHMMVLMRQKHTEHAPSSRSDDRTPEADDDSFVVGSPLFPQQFLLSTVVLLLTAATISFLAAFFPVQRIAAIGLESPSHPSPDWFFMWVFGSLKMIPSEFVGGIVVPMVIIGTMIVWPLIDNTDEPKHFTVDPLDRPAQTALGVGAIMLTIVLSIDGMRVTVAQVLGTTTDAIYPYLIGMTVVVPILYTLIVYAVLKRRQRRIAG</sequence>
<feature type="transmembrane region" description="Helical" evidence="11">
    <location>
        <begin position="184"/>
        <end position="204"/>
    </location>
</feature>
<dbReference type="InterPro" id="IPR027387">
    <property type="entry name" value="Cytb/b6-like_sf"/>
</dbReference>
<dbReference type="PROSITE" id="PS51003">
    <property type="entry name" value="CYTB_CTER"/>
    <property type="match status" value="1"/>
</dbReference>
<dbReference type="InterPro" id="IPR005797">
    <property type="entry name" value="Cyt_b/b6_N"/>
</dbReference>
<reference evidence="14 15" key="1">
    <citation type="submission" date="2019-01" db="EMBL/GenBank/DDBJ databases">
        <title>Halorientalis sp. F13-25 a new haloarchaeum isolated from hypersaline water.</title>
        <authorList>
            <person name="Ana D.-V."/>
            <person name="Cristina S.-P."/>
            <person name="Antonio V."/>
        </authorList>
    </citation>
    <scope>NUCLEOTIDE SEQUENCE [LARGE SCALE GENOMIC DNA]</scope>
    <source>
        <strain evidence="14 15">F13-25</strain>
    </source>
</reference>
<dbReference type="AlphaFoldDB" id="A0A498L1B4"/>
<dbReference type="Pfam" id="PF13631">
    <property type="entry name" value="Cytochrom_B_N_2"/>
    <property type="match status" value="1"/>
</dbReference>
<dbReference type="Gene3D" id="1.20.810.10">
    <property type="entry name" value="Cytochrome Bc1 Complex, Chain C"/>
    <property type="match status" value="1"/>
</dbReference>
<feature type="transmembrane region" description="Helical" evidence="11">
    <location>
        <begin position="88"/>
        <end position="107"/>
    </location>
</feature>
<feature type="domain" description="Cytochrome b/b6 C-terminal region profile" evidence="13">
    <location>
        <begin position="311"/>
        <end position="466"/>
    </location>
</feature>
<protein>
    <submittedName>
        <fullName evidence="14">Cytochrome bc complex cytochrome b subunit</fullName>
    </submittedName>
</protein>
<feature type="transmembrane region" description="Helical" evidence="11">
    <location>
        <begin position="409"/>
        <end position="429"/>
    </location>
</feature>
<dbReference type="InterPro" id="IPR036150">
    <property type="entry name" value="Cyt_b/b6_C_sf"/>
</dbReference>
<keyword evidence="2" id="KW-0813">Transport</keyword>
<dbReference type="Pfam" id="PF00032">
    <property type="entry name" value="Cytochrom_B_C"/>
    <property type="match status" value="1"/>
</dbReference>
<evidence type="ECO:0000256" key="8">
    <source>
        <dbReference type="ARBA" id="ARBA00023004"/>
    </source>
</evidence>
<organism evidence="14 15">
    <name type="scientific">Halorientalis pallida</name>
    <dbReference type="NCBI Taxonomy" id="2479928"/>
    <lineage>
        <taxon>Archaea</taxon>
        <taxon>Methanobacteriati</taxon>
        <taxon>Methanobacteriota</taxon>
        <taxon>Stenosarchaea group</taxon>
        <taxon>Halobacteria</taxon>
        <taxon>Halobacteriales</taxon>
        <taxon>Haloarculaceae</taxon>
        <taxon>Halorientalis</taxon>
    </lineage>
</organism>
<feature type="transmembrane region" description="Helical" evidence="11">
    <location>
        <begin position="368"/>
        <end position="388"/>
    </location>
</feature>
<dbReference type="PANTHER" id="PTHR19271:SF16">
    <property type="entry name" value="CYTOCHROME B"/>
    <property type="match status" value="1"/>
</dbReference>
<feature type="transmembrane region" description="Helical" evidence="11">
    <location>
        <begin position="311"/>
        <end position="332"/>
    </location>
</feature>
<feature type="transmembrane region" description="Helical" evidence="11">
    <location>
        <begin position="441"/>
        <end position="464"/>
    </location>
</feature>
<dbReference type="PROSITE" id="PS51002">
    <property type="entry name" value="CYTB_NTER"/>
    <property type="match status" value="1"/>
</dbReference>
<evidence type="ECO:0000259" key="12">
    <source>
        <dbReference type="PROSITE" id="PS51002"/>
    </source>
</evidence>
<evidence type="ECO:0000256" key="3">
    <source>
        <dbReference type="ARBA" id="ARBA00022617"/>
    </source>
</evidence>
<name>A0A498L1B4_9EURY</name>
<feature type="domain" description="Cytochrome b/b6 N-terminal region profile" evidence="12">
    <location>
        <begin position="56"/>
        <end position="283"/>
    </location>
</feature>
<dbReference type="GO" id="GO:0022904">
    <property type="term" value="P:respiratory electron transport chain"/>
    <property type="evidence" value="ECO:0007669"/>
    <property type="project" value="InterPro"/>
</dbReference>
<keyword evidence="6" id="KW-0249">Electron transport</keyword>
<evidence type="ECO:0000256" key="5">
    <source>
        <dbReference type="ARBA" id="ARBA00022723"/>
    </source>
</evidence>
<comment type="caution">
    <text evidence="14">The sequence shown here is derived from an EMBL/GenBank/DDBJ whole genome shotgun (WGS) entry which is preliminary data.</text>
</comment>
<keyword evidence="5" id="KW-0479">Metal-binding</keyword>
<feature type="transmembrane region" description="Helical" evidence="11">
    <location>
        <begin position="216"/>
        <end position="240"/>
    </location>
</feature>
<feature type="compositionally biased region" description="Acidic residues" evidence="10">
    <location>
        <begin position="1"/>
        <end position="16"/>
    </location>
</feature>
<dbReference type="GO" id="GO:0016020">
    <property type="term" value="C:membrane"/>
    <property type="evidence" value="ECO:0007669"/>
    <property type="project" value="UniProtKB-SubCell"/>
</dbReference>
<dbReference type="GO" id="GO:0046872">
    <property type="term" value="F:metal ion binding"/>
    <property type="evidence" value="ECO:0007669"/>
    <property type="project" value="UniProtKB-KW"/>
</dbReference>
<proteinExistence type="predicted"/>
<evidence type="ECO:0000313" key="15">
    <source>
        <dbReference type="Proteomes" id="UP000289691"/>
    </source>
</evidence>
<keyword evidence="4 11" id="KW-0812">Transmembrane</keyword>
<evidence type="ECO:0000259" key="13">
    <source>
        <dbReference type="PROSITE" id="PS51003"/>
    </source>
</evidence>
<accession>A0A498L1B4</accession>
<dbReference type="InterPro" id="IPR016174">
    <property type="entry name" value="Di-haem_cyt_TM"/>
</dbReference>
<evidence type="ECO:0000256" key="6">
    <source>
        <dbReference type="ARBA" id="ARBA00022982"/>
    </source>
</evidence>
<feature type="region of interest" description="Disordered" evidence="10">
    <location>
        <begin position="1"/>
        <end position="47"/>
    </location>
</feature>
<dbReference type="EMBL" id="RDFA01000002">
    <property type="protein sequence ID" value="RXK50633.1"/>
    <property type="molecule type" value="Genomic_DNA"/>
</dbReference>
<evidence type="ECO:0000256" key="4">
    <source>
        <dbReference type="ARBA" id="ARBA00022692"/>
    </source>
</evidence>